<dbReference type="InterPro" id="IPR050775">
    <property type="entry name" value="FAD-binding_Monooxygenases"/>
</dbReference>
<evidence type="ECO:0000256" key="4">
    <source>
        <dbReference type="ARBA" id="ARBA00022827"/>
    </source>
</evidence>
<dbReference type="Gene3D" id="3.50.50.60">
    <property type="entry name" value="FAD/NAD(P)-binding domain"/>
    <property type="match status" value="2"/>
</dbReference>
<accession>A0A1Q5T6N7</accession>
<evidence type="ECO:0000256" key="3">
    <source>
        <dbReference type="ARBA" id="ARBA00022630"/>
    </source>
</evidence>
<evidence type="ECO:0000256" key="1">
    <source>
        <dbReference type="ARBA" id="ARBA00001974"/>
    </source>
</evidence>
<evidence type="ECO:0000256" key="2">
    <source>
        <dbReference type="ARBA" id="ARBA00010139"/>
    </source>
</evidence>
<evidence type="ECO:0000259" key="8">
    <source>
        <dbReference type="Pfam" id="PF07992"/>
    </source>
</evidence>
<evidence type="ECO:0000256" key="7">
    <source>
        <dbReference type="ARBA" id="ARBA00023033"/>
    </source>
</evidence>
<dbReference type="SUPFAM" id="SSF51905">
    <property type="entry name" value="FAD/NAD(P)-binding domain"/>
    <property type="match status" value="2"/>
</dbReference>
<keyword evidence="7 9" id="KW-0503">Monooxygenase</keyword>
<keyword evidence="4" id="KW-0274">FAD</keyword>
<dbReference type="OrthoDB" id="66881at2759"/>
<dbReference type="AlphaFoldDB" id="A0A1Q5T6N7"/>
<keyword evidence="5" id="KW-0521">NADP</keyword>
<protein>
    <submittedName>
        <fullName evidence="9">Baeyer-Villiger monooxygenase</fullName>
    </submittedName>
</protein>
<dbReference type="PANTHER" id="PTHR43098:SF3">
    <property type="entry name" value="L-ORNITHINE N(5)-MONOOXYGENASE-RELATED"/>
    <property type="match status" value="1"/>
</dbReference>
<proteinExistence type="inferred from homology"/>
<comment type="cofactor">
    <cofactor evidence="1">
        <name>FAD</name>
        <dbReference type="ChEBI" id="CHEBI:57692"/>
    </cofactor>
</comment>
<dbReference type="Proteomes" id="UP000186955">
    <property type="component" value="Unassembled WGS sequence"/>
</dbReference>
<dbReference type="GO" id="GO:0004497">
    <property type="term" value="F:monooxygenase activity"/>
    <property type="evidence" value="ECO:0007669"/>
    <property type="project" value="UniProtKB-KW"/>
</dbReference>
<gene>
    <name evidence="9" type="ORF">PENSUB_10920</name>
</gene>
<reference evidence="9 10" key="1">
    <citation type="submission" date="2016-10" db="EMBL/GenBank/DDBJ databases">
        <title>Genome sequence of the ascomycete fungus Penicillium subrubescens.</title>
        <authorList>
            <person name="De Vries R.P."/>
            <person name="Peng M."/>
            <person name="Dilokpimol A."/>
            <person name="Hilden K."/>
            <person name="Makela M.R."/>
            <person name="Grigoriev I."/>
            <person name="Riley R."/>
            <person name="Granchi Z."/>
        </authorList>
    </citation>
    <scope>NUCLEOTIDE SEQUENCE [LARGE SCALE GENOMIC DNA]</scope>
    <source>
        <strain evidence="9 10">CBS 132785</strain>
    </source>
</reference>
<organism evidence="9 10">
    <name type="scientific">Penicillium subrubescens</name>
    <dbReference type="NCBI Taxonomy" id="1316194"/>
    <lineage>
        <taxon>Eukaryota</taxon>
        <taxon>Fungi</taxon>
        <taxon>Dikarya</taxon>
        <taxon>Ascomycota</taxon>
        <taxon>Pezizomycotina</taxon>
        <taxon>Eurotiomycetes</taxon>
        <taxon>Eurotiomycetidae</taxon>
        <taxon>Eurotiales</taxon>
        <taxon>Aspergillaceae</taxon>
        <taxon>Penicillium</taxon>
    </lineage>
</organism>
<feature type="domain" description="FAD/NAD(P)-binding" evidence="8">
    <location>
        <begin position="13"/>
        <end position="235"/>
    </location>
</feature>
<keyword evidence="3" id="KW-0285">Flavoprotein</keyword>
<comment type="similarity">
    <text evidence="2">Belongs to the FAD-binding monooxygenase family.</text>
</comment>
<dbReference type="InterPro" id="IPR023753">
    <property type="entry name" value="FAD/NAD-binding_dom"/>
</dbReference>
<dbReference type="PANTHER" id="PTHR43098">
    <property type="entry name" value="L-ORNITHINE N(5)-MONOOXYGENASE-RELATED"/>
    <property type="match status" value="1"/>
</dbReference>
<evidence type="ECO:0000313" key="9">
    <source>
        <dbReference type="EMBL" id="OKO95899.1"/>
    </source>
</evidence>
<evidence type="ECO:0000313" key="10">
    <source>
        <dbReference type="Proteomes" id="UP000186955"/>
    </source>
</evidence>
<keyword evidence="6" id="KW-0560">Oxidoreductase</keyword>
<evidence type="ECO:0000256" key="5">
    <source>
        <dbReference type="ARBA" id="ARBA00022857"/>
    </source>
</evidence>
<dbReference type="InterPro" id="IPR036188">
    <property type="entry name" value="FAD/NAD-bd_sf"/>
</dbReference>
<comment type="caution">
    <text evidence="9">The sequence shown here is derived from an EMBL/GenBank/DDBJ whole genome shotgun (WGS) entry which is preliminary data.</text>
</comment>
<sequence>MPSTPQGQQLELDAVIAGAGFSGIYILHRLRDELNLNVKILEAGSDIGGTWYWNTYPGARVDCPAPIYAFGIEEVWKNWSWSELYPDQKELGAYFRHVDEVLSVRKDCIFNARITAAQFDPGEGKWTVKTENGVTVVAKYFIPAIGFTAKQYLPDWKGLEDFRGTIHHTSLWPKDHVDVRGKRVAVIGTGSTGLQITQEWAKEAAETFVFQRTPNLALPMDQKKLDERSAKQMRDETADLFDRCRRDVGGMPYDAPTKAFAEFSSDEITKILEELYNGGGFRYWAGGYTDLMLNPEANRAAYDYWAKRTRSRIHDPVKRDLIAPLEPPHAFGTKRPSLEQDYYEQFNKPNVHLVNTKAHPIVQLTPHGIMTDDGQVYEVDIIALATGFDATTGGLAKMGIQDVNGVQLSERWRDGVLTFQGLMVPGFPNMFMPYSVHAPTPFSNGPVGIEFQADFIRDIVKKMEDEKIKAIDPSLEIAEAWKAEIEFIANMTLFPKTKSWYMGANIPGKKVELLYYFGGLHRYREKCAEAFDKFSETFVVCQA</sequence>
<name>A0A1Q5T6N7_9EURO</name>
<dbReference type="STRING" id="1316194.A0A1Q5T6N7"/>
<evidence type="ECO:0000256" key="6">
    <source>
        <dbReference type="ARBA" id="ARBA00023002"/>
    </source>
</evidence>
<dbReference type="EMBL" id="MNBE01000701">
    <property type="protein sequence ID" value="OKO95899.1"/>
    <property type="molecule type" value="Genomic_DNA"/>
</dbReference>
<dbReference type="Pfam" id="PF07992">
    <property type="entry name" value="Pyr_redox_2"/>
    <property type="match status" value="1"/>
</dbReference>
<keyword evidence="10" id="KW-1185">Reference proteome</keyword>